<organism evidence="3 4">
    <name type="scientific">Porcisia hertigi</name>
    <dbReference type="NCBI Taxonomy" id="2761500"/>
    <lineage>
        <taxon>Eukaryota</taxon>
        <taxon>Discoba</taxon>
        <taxon>Euglenozoa</taxon>
        <taxon>Kinetoplastea</taxon>
        <taxon>Metakinetoplastina</taxon>
        <taxon>Trypanosomatida</taxon>
        <taxon>Trypanosomatidae</taxon>
        <taxon>Leishmaniinae</taxon>
        <taxon>Porcisia</taxon>
    </lineage>
</organism>
<dbReference type="EMBL" id="JAFJZO010000027">
    <property type="protein sequence ID" value="KAG5501489.1"/>
    <property type="molecule type" value="Genomic_DNA"/>
</dbReference>
<protein>
    <submittedName>
        <fullName evidence="3">Uncharacterized protein</fullName>
    </submittedName>
</protein>
<keyword evidence="1" id="KW-0175">Coiled coil</keyword>
<sequence length="693" mass="77467">MFPSPAMGLQPTTLLVEVQVAPLLADIHNELAPLLRLVSICASSSSGKSPSPGPNGTSSGIGVNSSGFPGGEEEDVRGRHSPAISPVRDAESTLAELMAPVTVTVPPPMSSEDVASINNFVHHFHQQERYERDYIALIFQEYKKRKNIEKKYDDGFASVWGKLKLLRQRELPPEVRAALSVVVSQEAAARAAVQDAYDKFLSWVEETTPHWIEAAQRLEQQRVESEKAKNAAMAAAREALTQELLMGRQLGDVSGHSLLQKDGATPGRNKDGTLSYEPTVSVEMQMQASCEATEVLSPTQLRQKAIHMLEAEEAEMKRRREEQLRLLRVQEEQLRTEIALKAQHEQQEAARRERLAEKMREDEVARRYDALLEEEFTLQNRMRERQEAEARQESERRAKLARIAAEEEQLQRRILEREERRKALEEETARVEREKKMRDVREQEEVLRQRIAERTAALEAERRLREAEARVRAEAEAVRAQQEEALRQAKMQQQEREKQQQVAYLREQEEAYKRRIRERELAEIEERRRAADLLRPKHSAATTSAWAGHPVPLASTIPLAMPSGAAFPAPYTAPPQTSMSLYAPAIPPHGYQPMMMAPLPSAVAPAFYPPCPSAAVVPTLEGAGGMAPTLRPEHSLPPFAQSPSAPVVQPYLQPHAPAAAAAAGFYSGLQQNGSSQGAMMQTSPYAPAAMYTR</sequence>
<dbReference type="OrthoDB" id="273913at2759"/>
<dbReference type="RefSeq" id="XP_067756112.1">
    <property type="nucleotide sequence ID" value="XM_067899322.1"/>
</dbReference>
<feature type="region of interest" description="Disordered" evidence="2">
    <location>
        <begin position="45"/>
        <end position="83"/>
    </location>
</feature>
<evidence type="ECO:0000313" key="3">
    <source>
        <dbReference type="EMBL" id="KAG5501489.1"/>
    </source>
</evidence>
<dbReference type="KEGG" id="phet:94289399"/>
<reference evidence="3 4" key="1">
    <citation type="submission" date="2021-02" db="EMBL/GenBank/DDBJ databases">
        <title>Porcisia hertigi Genome sequencing and assembly.</title>
        <authorList>
            <person name="Almutairi H."/>
            <person name="Gatherer D."/>
        </authorList>
    </citation>
    <scope>NUCLEOTIDE SEQUENCE [LARGE SCALE GENOMIC DNA]</scope>
    <source>
        <strain evidence="3 4">C119</strain>
    </source>
</reference>
<keyword evidence="4" id="KW-1185">Reference proteome</keyword>
<name>A0A836I201_9TRYP</name>
<dbReference type="Proteomes" id="UP000674318">
    <property type="component" value="Unassembled WGS sequence"/>
</dbReference>
<feature type="compositionally biased region" description="Low complexity" evidence="2">
    <location>
        <begin position="45"/>
        <end position="62"/>
    </location>
</feature>
<accession>A0A836I201</accession>
<feature type="coiled-coil region" evidence="1">
    <location>
        <begin position="215"/>
        <end position="243"/>
    </location>
</feature>
<evidence type="ECO:0000313" key="4">
    <source>
        <dbReference type="Proteomes" id="UP000674318"/>
    </source>
</evidence>
<comment type="caution">
    <text evidence="3">The sequence shown here is derived from an EMBL/GenBank/DDBJ whole genome shotgun (WGS) entry which is preliminary data.</text>
</comment>
<dbReference type="GeneID" id="94289399"/>
<proteinExistence type="predicted"/>
<dbReference type="AlphaFoldDB" id="A0A836I201"/>
<evidence type="ECO:0000256" key="1">
    <source>
        <dbReference type="SAM" id="Coils"/>
    </source>
</evidence>
<evidence type="ECO:0000256" key="2">
    <source>
        <dbReference type="SAM" id="MobiDB-lite"/>
    </source>
</evidence>
<gene>
    <name evidence="3" type="ORF">JKF63_03318</name>
</gene>
<feature type="coiled-coil region" evidence="1">
    <location>
        <begin position="302"/>
        <end position="525"/>
    </location>
</feature>